<evidence type="ECO:0000313" key="2">
    <source>
        <dbReference type="Proteomes" id="UP000243904"/>
    </source>
</evidence>
<protein>
    <submittedName>
        <fullName evidence="1">Uncharacterized protein</fullName>
    </submittedName>
</protein>
<evidence type="ECO:0000313" key="1">
    <source>
        <dbReference type="EMBL" id="SDT00470.1"/>
    </source>
</evidence>
<dbReference type="EMBL" id="LT629750">
    <property type="protein sequence ID" value="SDT00470.1"/>
    <property type="molecule type" value="Genomic_DNA"/>
</dbReference>
<reference evidence="2" key="1">
    <citation type="submission" date="2016-10" db="EMBL/GenBank/DDBJ databases">
        <authorList>
            <person name="Varghese N."/>
            <person name="Submissions S."/>
        </authorList>
    </citation>
    <scope>NUCLEOTIDE SEQUENCE [LARGE SCALE GENOMIC DNA]</scope>
    <source>
        <strain evidence="2">GAS369</strain>
    </source>
</reference>
<accession>A0A1H1WV03</accession>
<dbReference type="AlphaFoldDB" id="A0A1H1WV03"/>
<dbReference type="Proteomes" id="UP000243904">
    <property type="component" value="Chromosome I"/>
</dbReference>
<sequence length="84" mass="9334">MEKGDIYKLKFRVDAQPIVDADGMAISDRLVQVVTEKSLVKSIRDGRETALRIEDGHGVTSTHIFNTNGSRKAFADLSRECPLD</sequence>
<proteinExistence type="predicted"/>
<name>A0A1H1WV03_9BRAD</name>
<gene>
    <name evidence="1" type="ORF">SAMN05444158_4009</name>
</gene>
<keyword evidence="2" id="KW-1185">Reference proteome</keyword>
<organism evidence="1 2">
    <name type="scientific">Bradyrhizobium canariense</name>
    <dbReference type="NCBI Taxonomy" id="255045"/>
    <lineage>
        <taxon>Bacteria</taxon>
        <taxon>Pseudomonadati</taxon>
        <taxon>Pseudomonadota</taxon>
        <taxon>Alphaproteobacteria</taxon>
        <taxon>Hyphomicrobiales</taxon>
        <taxon>Nitrobacteraceae</taxon>
        <taxon>Bradyrhizobium</taxon>
    </lineage>
</organism>